<keyword evidence="3" id="KW-1185">Reference proteome</keyword>
<dbReference type="Proteomes" id="UP001549031">
    <property type="component" value="Unassembled WGS sequence"/>
</dbReference>
<evidence type="ECO:0000313" key="2">
    <source>
        <dbReference type="EMBL" id="MET3588278.1"/>
    </source>
</evidence>
<evidence type="ECO:0000256" key="1">
    <source>
        <dbReference type="SAM" id="MobiDB-lite"/>
    </source>
</evidence>
<feature type="compositionally biased region" description="Low complexity" evidence="1">
    <location>
        <begin position="43"/>
        <end position="56"/>
    </location>
</feature>
<dbReference type="EMBL" id="JBEPLJ010000022">
    <property type="protein sequence ID" value="MET3588278.1"/>
    <property type="molecule type" value="Genomic_DNA"/>
</dbReference>
<evidence type="ECO:0000313" key="3">
    <source>
        <dbReference type="Proteomes" id="UP001549031"/>
    </source>
</evidence>
<dbReference type="RefSeq" id="WP_354532464.1">
    <property type="nucleotide sequence ID" value="NZ_JBEPLJ010000022.1"/>
</dbReference>
<proteinExistence type="predicted"/>
<reference evidence="2 3" key="1">
    <citation type="submission" date="2024-06" db="EMBL/GenBank/DDBJ databases">
        <title>Genomic Encyclopedia of Type Strains, Phase IV (KMG-IV): sequencing the most valuable type-strain genomes for metagenomic binning, comparative biology and taxonomic classification.</title>
        <authorList>
            <person name="Goeker M."/>
        </authorList>
    </citation>
    <scope>NUCLEOTIDE SEQUENCE [LARGE SCALE GENOMIC DNA]</scope>
    <source>
        <strain evidence="2 3">DSM 105042</strain>
    </source>
</reference>
<name>A0ABV2HCL2_9HYPH</name>
<gene>
    <name evidence="2" type="ORF">ABID21_004413</name>
</gene>
<accession>A0ABV2HCL2</accession>
<sequence length="56" mass="5573">MLDSFEKGALTVQSSADLALEPPRSFGERAADAVGSFGGSWGGSAPSASSSSPGRQ</sequence>
<feature type="region of interest" description="Disordered" evidence="1">
    <location>
        <begin position="1"/>
        <end position="56"/>
    </location>
</feature>
<comment type="caution">
    <text evidence="2">The sequence shown here is derived from an EMBL/GenBank/DDBJ whole genome shotgun (WGS) entry which is preliminary data.</text>
</comment>
<protein>
    <submittedName>
        <fullName evidence="2">Membrane protein</fullName>
    </submittedName>
</protein>
<organism evidence="2 3">
    <name type="scientific">Pseudorhizobium tarimense</name>
    <dbReference type="NCBI Taxonomy" id="1079109"/>
    <lineage>
        <taxon>Bacteria</taxon>
        <taxon>Pseudomonadati</taxon>
        <taxon>Pseudomonadota</taxon>
        <taxon>Alphaproteobacteria</taxon>
        <taxon>Hyphomicrobiales</taxon>
        <taxon>Rhizobiaceae</taxon>
        <taxon>Rhizobium/Agrobacterium group</taxon>
        <taxon>Pseudorhizobium</taxon>
    </lineage>
</organism>